<protein>
    <recommendedName>
        <fullName evidence="3">Secreted protein</fullName>
    </recommendedName>
</protein>
<evidence type="ECO:0000313" key="1">
    <source>
        <dbReference type="EMBL" id="KAK9830667.1"/>
    </source>
</evidence>
<comment type="caution">
    <text evidence="1">The sequence shown here is derived from an EMBL/GenBank/DDBJ whole genome shotgun (WGS) entry which is preliminary data.</text>
</comment>
<evidence type="ECO:0008006" key="3">
    <source>
        <dbReference type="Google" id="ProtNLM"/>
    </source>
</evidence>
<evidence type="ECO:0000313" key="2">
    <source>
        <dbReference type="Proteomes" id="UP001438707"/>
    </source>
</evidence>
<dbReference type="Proteomes" id="UP001438707">
    <property type="component" value="Unassembled WGS sequence"/>
</dbReference>
<organism evidence="1 2">
    <name type="scientific">Apatococcus lobatus</name>
    <dbReference type="NCBI Taxonomy" id="904363"/>
    <lineage>
        <taxon>Eukaryota</taxon>
        <taxon>Viridiplantae</taxon>
        <taxon>Chlorophyta</taxon>
        <taxon>core chlorophytes</taxon>
        <taxon>Trebouxiophyceae</taxon>
        <taxon>Chlorellales</taxon>
        <taxon>Chlorellaceae</taxon>
        <taxon>Apatococcus</taxon>
    </lineage>
</organism>
<accession>A0AAW1RAS2</accession>
<proteinExistence type="predicted"/>
<dbReference type="AlphaFoldDB" id="A0AAW1RAS2"/>
<keyword evidence="2" id="KW-1185">Reference proteome</keyword>
<gene>
    <name evidence="1" type="ORF">WJX74_001494</name>
</gene>
<sequence>MRTELDTLRVVNMAIGIAAPAPSAWAHCWLSLARLPIILNKRQSGLWMVCMLLRVELLTVELGMHNSEGRYPSNYFGAPPGM</sequence>
<name>A0AAW1RAS2_9CHLO</name>
<reference evidence="1 2" key="1">
    <citation type="journal article" date="2024" name="Nat. Commun.">
        <title>Phylogenomics reveals the evolutionary origins of lichenization in chlorophyte algae.</title>
        <authorList>
            <person name="Puginier C."/>
            <person name="Libourel C."/>
            <person name="Otte J."/>
            <person name="Skaloud P."/>
            <person name="Haon M."/>
            <person name="Grisel S."/>
            <person name="Petersen M."/>
            <person name="Berrin J.G."/>
            <person name="Delaux P.M."/>
            <person name="Dal Grande F."/>
            <person name="Keller J."/>
        </authorList>
    </citation>
    <scope>NUCLEOTIDE SEQUENCE [LARGE SCALE GENOMIC DNA]</scope>
    <source>
        <strain evidence="1 2">SAG 2145</strain>
    </source>
</reference>
<dbReference type="EMBL" id="JALJOS010000015">
    <property type="protein sequence ID" value="KAK9830667.1"/>
    <property type="molecule type" value="Genomic_DNA"/>
</dbReference>